<protein>
    <recommendedName>
        <fullName evidence="4">Transmembrane protein</fullName>
    </recommendedName>
</protein>
<keyword evidence="3" id="KW-1185">Reference proteome</keyword>
<evidence type="ECO:0000313" key="2">
    <source>
        <dbReference type="EMBL" id="CAD8125961.1"/>
    </source>
</evidence>
<feature type="transmembrane region" description="Helical" evidence="1">
    <location>
        <begin position="42"/>
        <end position="61"/>
    </location>
</feature>
<evidence type="ECO:0008006" key="4">
    <source>
        <dbReference type="Google" id="ProtNLM"/>
    </source>
</evidence>
<proteinExistence type="predicted"/>
<evidence type="ECO:0000256" key="1">
    <source>
        <dbReference type="SAM" id="Phobius"/>
    </source>
</evidence>
<dbReference type="EMBL" id="CAJJDN010000163">
    <property type="protein sequence ID" value="CAD8125961.1"/>
    <property type="molecule type" value="Genomic_DNA"/>
</dbReference>
<evidence type="ECO:0000313" key="3">
    <source>
        <dbReference type="Proteomes" id="UP000692954"/>
    </source>
</evidence>
<dbReference type="Proteomes" id="UP000692954">
    <property type="component" value="Unassembled WGS sequence"/>
</dbReference>
<organism evidence="2 3">
    <name type="scientific">Paramecium sonneborni</name>
    <dbReference type="NCBI Taxonomy" id="65129"/>
    <lineage>
        <taxon>Eukaryota</taxon>
        <taxon>Sar</taxon>
        <taxon>Alveolata</taxon>
        <taxon>Ciliophora</taxon>
        <taxon>Intramacronucleata</taxon>
        <taxon>Oligohymenophorea</taxon>
        <taxon>Peniculida</taxon>
        <taxon>Parameciidae</taxon>
        <taxon>Paramecium</taxon>
    </lineage>
</organism>
<keyword evidence="1" id="KW-0472">Membrane</keyword>
<dbReference type="AlphaFoldDB" id="A0A8S1RCG8"/>
<feature type="transmembrane region" description="Helical" evidence="1">
    <location>
        <begin position="98"/>
        <end position="116"/>
    </location>
</feature>
<reference evidence="2" key="1">
    <citation type="submission" date="2021-01" db="EMBL/GenBank/DDBJ databases">
        <authorList>
            <consortium name="Genoscope - CEA"/>
            <person name="William W."/>
        </authorList>
    </citation>
    <scope>NUCLEOTIDE SEQUENCE</scope>
</reference>
<dbReference type="OrthoDB" id="307304at2759"/>
<feature type="transmembrane region" description="Helical" evidence="1">
    <location>
        <begin position="136"/>
        <end position="157"/>
    </location>
</feature>
<name>A0A8S1RCG8_9CILI</name>
<feature type="transmembrane region" description="Helical" evidence="1">
    <location>
        <begin position="244"/>
        <end position="261"/>
    </location>
</feature>
<accession>A0A8S1RCG8</accession>
<keyword evidence="1" id="KW-1133">Transmembrane helix</keyword>
<keyword evidence="1" id="KW-0812">Transmembrane</keyword>
<sequence>MDIDAQNAQMQELNDAKIQEIKAQRKLFGGIIKKGDPLYKNIINVILFALLLPCMIIFGLVVGLKKLLISFLEFLICTRHFVIHAYKRTKQFFIVNYYFVKNWIINKGGLLIIKIIDGLAKGLGYFAQKLQQIYNFIKYYCLLFINNFIVVLYKWIAKKFVILMEIFKFYYIRLSNSAKIRILQFTRFAIVQIKFVIFKIKQITLKVYKVMKWLTIYIKDKITRLITYCWFQIKKVSILFHERILIPLILKITIYSIYLFIQTCRGMTKLQNAISYYGPLILDYLKTKALQFKACLYFSVTQLKKFMKYLKNKLIHYSLLIIDYLLGKYKQLNENVLSPVYFKIKEIQKKIKNLMIDLALKLIDIIKFTLVFLKNEVILKLKQKIVYYYKRGSDVSYIIFMILQKKGYRLSLKLQQIYIKIKERAAERQKKFRLILQHMQQRIKILSIIIYHYIKKICIKICNFTKYCKQKIKHFVKCIQNCIKQSIKSLKNSFKWLFKLIKKLIRWIIELQCRIIVKFIAVFKVLNPIFWLIDNILDLVFFIFSQPVLLFNNMIEKGIDIFIYQVPDKLYNGIVYLLDKLKIFLERLVQFVELVIKQAKKIMSIINQKLIYPVKKVVVSFYQSIKKVVLFIIQQLINFKDMIKYNYILPAWASIRLFGVKIKNSFIKIKNKVTQIIIYGVNQLKLAYLFLKQQILIIMQCIVNFINLFVQQIKLVYQILIGPLIQFKNKIISIILFLKKEIQRLIVAQYLIIKEAILVTLNYLKEFLIVIKLAVFEQLKAIQIILKNTYDQCKQSLIQVKNIIIEQMIYMKSILIQQKEAILKQLDSIRMSIQMQGIFIKDRMITIMNELKQMIVSIFQRN</sequence>
<comment type="caution">
    <text evidence="2">The sequence shown here is derived from an EMBL/GenBank/DDBJ whole genome shotgun (WGS) entry which is preliminary data.</text>
</comment>
<gene>
    <name evidence="2" type="ORF">PSON_ATCC_30995.1.T1630098</name>
</gene>